<accession>A0ABS4A8S7</accession>
<name>A0ABS4A8S7_9PROT</name>
<comment type="caution">
    <text evidence="1">The sequence shown here is derived from an EMBL/GenBank/DDBJ whole genome shotgun (WGS) entry which is preliminary data.</text>
</comment>
<reference evidence="1 2" key="1">
    <citation type="submission" date="2021-03" db="EMBL/GenBank/DDBJ databases">
        <authorList>
            <person name="So Y."/>
        </authorList>
    </citation>
    <scope>NUCLEOTIDE SEQUENCE [LARGE SCALE GENOMIC DNA]</scope>
    <source>
        <strain evidence="1 2">SSH11</strain>
    </source>
</reference>
<dbReference type="EMBL" id="JAGIZB010000001">
    <property type="protein sequence ID" value="MBP0443403.1"/>
    <property type="molecule type" value="Genomic_DNA"/>
</dbReference>
<evidence type="ECO:0000313" key="2">
    <source>
        <dbReference type="Proteomes" id="UP000681594"/>
    </source>
</evidence>
<keyword evidence="2" id="KW-1185">Reference proteome</keyword>
<dbReference type="Proteomes" id="UP000681594">
    <property type="component" value="Unassembled WGS sequence"/>
</dbReference>
<sequence>MNSADIRWFTLPSSPAAGGEGLPTGSRPVRRASQLAQAATQLMAAWLANPRNETAAEEDVHAMVRIALAIEKEVHRVLDQPVVPDDLPHRPSPQALAWRAGYLDAEAGRPPLFYGPAELEPDYQEGRRRGMETRFHRRAG</sequence>
<organism evidence="1 2">
    <name type="scientific">Pararoseomonas baculiformis</name>
    <dbReference type="NCBI Taxonomy" id="2820812"/>
    <lineage>
        <taxon>Bacteria</taxon>
        <taxon>Pseudomonadati</taxon>
        <taxon>Pseudomonadota</taxon>
        <taxon>Alphaproteobacteria</taxon>
        <taxon>Acetobacterales</taxon>
        <taxon>Acetobacteraceae</taxon>
        <taxon>Pararoseomonas</taxon>
    </lineage>
</organism>
<protein>
    <submittedName>
        <fullName evidence="1">Uncharacterized protein</fullName>
    </submittedName>
</protein>
<gene>
    <name evidence="1" type="ORF">J8J14_01305</name>
</gene>
<dbReference type="RefSeq" id="WP_209377598.1">
    <property type="nucleotide sequence ID" value="NZ_JAGIZB010000001.1"/>
</dbReference>
<evidence type="ECO:0000313" key="1">
    <source>
        <dbReference type="EMBL" id="MBP0443403.1"/>
    </source>
</evidence>
<proteinExistence type="predicted"/>